<dbReference type="EMBL" id="LWBS01000450">
    <property type="protein sequence ID" value="OAP88680.1"/>
    <property type="molecule type" value="Genomic_DNA"/>
</dbReference>
<dbReference type="GO" id="GO:0006865">
    <property type="term" value="P:amino acid transport"/>
    <property type="evidence" value="ECO:0007669"/>
    <property type="project" value="TreeGrafter"/>
</dbReference>
<reference evidence="11" key="1">
    <citation type="submission" date="2016-04" db="EMBL/GenBank/DDBJ databases">
        <title>Fast-growing isolate from the root nodules of Vavilovia formosa.</title>
        <authorList>
            <person name="Kimeklis A."/>
            <person name="Safronova V."/>
            <person name="Belimov A."/>
            <person name="Andronov E."/>
        </authorList>
    </citation>
    <scope>NUCLEOTIDE SEQUENCE [LARGE SCALE GENOMIC DNA]</scope>
    <source>
        <strain evidence="11">Vaf-46</strain>
    </source>
</reference>
<keyword evidence="7 9" id="KW-1133">Transmembrane helix</keyword>
<dbReference type="RefSeq" id="WP_064250808.1">
    <property type="nucleotide sequence ID" value="NZ_CAXUSC020000001.1"/>
</dbReference>
<keyword evidence="6 9" id="KW-0812">Transmembrane</keyword>
<feature type="transmembrane region" description="Helical" evidence="9">
    <location>
        <begin position="28"/>
        <end position="50"/>
    </location>
</feature>
<dbReference type="Gene3D" id="1.10.3720.10">
    <property type="entry name" value="MetI-like"/>
    <property type="match status" value="1"/>
</dbReference>
<dbReference type="SUPFAM" id="SSF161098">
    <property type="entry name" value="MetI-like"/>
    <property type="match status" value="1"/>
</dbReference>
<keyword evidence="8 9" id="KW-0472">Membrane</keyword>
<dbReference type="InterPro" id="IPR035906">
    <property type="entry name" value="MetI-like_sf"/>
</dbReference>
<evidence type="ECO:0000256" key="8">
    <source>
        <dbReference type="ARBA" id="ARBA00023136"/>
    </source>
</evidence>
<dbReference type="InterPro" id="IPR043429">
    <property type="entry name" value="ArtM/GltK/GlnP/TcyL/YhdX-like"/>
</dbReference>
<evidence type="ECO:0000256" key="7">
    <source>
        <dbReference type="ARBA" id="ARBA00022989"/>
    </source>
</evidence>
<feature type="transmembrane region" description="Helical" evidence="9">
    <location>
        <begin position="245"/>
        <end position="266"/>
    </location>
</feature>
<dbReference type="PANTHER" id="PTHR30614:SF10">
    <property type="entry name" value="ARGININE ABC TRANSPORTER PERMEASE PROTEIN ARTM"/>
    <property type="match status" value="1"/>
</dbReference>
<feature type="transmembrane region" description="Helical" evidence="9">
    <location>
        <begin position="210"/>
        <end position="230"/>
    </location>
</feature>
<name>A0A179BB97_RHILE</name>
<feature type="transmembrane region" description="Helical" evidence="9">
    <location>
        <begin position="137"/>
        <end position="158"/>
    </location>
</feature>
<comment type="caution">
    <text evidence="11">The sequence shown here is derived from an EMBL/GenBank/DDBJ whole genome shotgun (WGS) entry which is preliminary data.</text>
</comment>
<evidence type="ECO:0000313" key="11">
    <source>
        <dbReference type="EMBL" id="OAP88680.1"/>
    </source>
</evidence>
<dbReference type="eggNOG" id="COG4160">
    <property type="taxonomic scope" value="Bacteria"/>
</dbReference>
<dbReference type="NCBIfam" id="TIGR01726">
    <property type="entry name" value="HEQRo_perm_3TM"/>
    <property type="match status" value="1"/>
</dbReference>
<feature type="domain" description="ABC transmembrane type-1" evidence="10">
    <location>
        <begin position="66"/>
        <end position="263"/>
    </location>
</feature>
<gene>
    <name evidence="11" type="ORF">A4U53_07860</name>
</gene>
<dbReference type="GO" id="GO:0043190">
    <property type="term" value="C:ATP-binding cassette (ABC) transporter complex"/>
    <property type="evidence" value="ECO:0007669"/>
    <property type="project" value="InterPro"/>
</dbReference>
<dbReference type="PROSITE" id="PS50928">
    <property type="entry name" value="ABC_TM1"/>
    <property type="match status" value="1"/>
</dbReference>
<accession>A0A179BB97</accession>
<evidence type="ECO:0000256" key="3">
    <source>
        <dbReference type="ARBA" id="ARBA00022448"/>
    </source>
</evidence>
<comment type="similarity">
    <text evidence="2">Belongs to the binding-protein-dependent transport system permease family. HisMQ subfamily.</text>
</comment>
<dbReference type="Pfam" id="PF00528">
    <property type="entry name" value="BPD_transp_1"/>
    <property type="match status" value="1"/>
</dbReference>
<dbReference type="GO" id="GO:0022857">
    <property type="term" value="F:transmembrane transporter activity"/>
    <property type="evidence" value="ECO:0007669"/>
    <property type="project" value="InterPro"/>
</dbReference>
<dbReference type="CDD" id="cd06261">
    <property type="entry name" value="TM_PBP2"/>
    <property type="match status" value="1"/>
</dbReference>
<protein>
    <submittedName>
        <fullName evidence="11">Amino acid ABC transporter permease</fullName>
    </submittedName>
</protein>
<evidence type="ECO:0000256" key="6">
    <source>
        <dbReference type="ARBA" id="ARBA00022692"/>
    </source>
</evidence>
<organism evidence="11">
    <name type="scientific">Rhizobium leguminosarum</name>
    <dbReference type="NCBI Taxonomy" id="384"/>
    <lineage>
        <taxon>Bacteria</taxon>
        <taxon>Pseudomonadati</taxon>
        <taxon>Pseudomonadota</taxon>
        <taxon>Alphaproteobacteria</taxon>
        <taxon>Hyphomicrobiales</taxon>
        <taxon>Rhizobiaceae</taxon>
        <taxon>Rhizobium/Agrobacterium group</taxon>
        <taxon>Rhizobium</taxon>
    </lineage>
</organism>
<dbReference type="PANTHER" id="PTHR30614">
    <property type="entry name" value="MEMBRANE COMPONENT OF AMINO ACID ABC TRANSPORTER"/>
    <property type="match status" value="1"/>
</dbReference>
<evidence type="ECO:0000256" key="4">
    <source>
        <dbReference type="ARBA" id="ARBA00022475"/>
    </source>
</evidence>
<feature type="transmembrane region" description="Helical" evidence="9">
    <location>
        <begin position="102"/>
        <end position="125"/>
    </location>
</feature>
<keyword evidence="4" id="KW-1003">Cell membrane</keyword>
<comment type="subcellular location">
    <subcellularLocation>
        <location evidence="1">Cell inner membrane</location>
        <topology evidence="1">Multi-pass membrane protein</topology>
    </subcellularLocation>
    <subcellularLocation>
        <location evidence="9">Cell membrane</location>
        <topology evidence="9">Multi-pass membrane protein</topology>
    </subcellularLocation>
</comment>
<evidence type="ECO:0000259" key="10">
    <source>
        <dbReference type="PROSITE" id="PS50928"/>
    </source>
</evidence>
<keyword evidence="5" id="KW-0997">Cell inner membrane</keyword>
<evidence type="ECO:0000256" key="2">
    <source>
        <dbReference type="ARBA" id="ARBA00010072"/>
    </source>
</evidence>
<keyword evidence="3 9" id="KW-0813">Transport</keyword>
<evidence type="ECO:0000256" key="5">
    <source>
        <dbReference type="ARBA" id="ARBA00022519"/>
    </source>
</evidence>
<dbReference type="InterPro" id="IPR010065">
    <property type="entry name" value="AA_ABC_transptr_permease_3TM"/>
</dbReference>
<sequence length="276" mass="31207">MSYAETLIQPQPAPRAVMKPMTPARMAGYILVAIWAVLAALLVISVINGWDPDKFIRYGPRYLHGLGVTLSLVFISVICGAILSLPLAVARMSKSRLLNALAYGYIYFFRGTPLLAQLFLVYYGLGIFRPQLEAVGIWWFFRDAWYCGLFAMTINTAAYQAEILRGAIESVSHGQHEAAAALGIHKFIAFRKIILPQALIVALRPYGNEIILLIKGSAVVAIITVLDLMGETRYAFSRTFDYQTYLWAAIFYLTIVEALRHLWAWFERRLTRHLKR</sequence>
<proteinExistence type="inferred from homology"/>
<dbReference type="InterPro" id="IPR000515">
    <property type="entry name" value="MetI-like"/>
</dbReference>
<evidence type="ECO:0000256" key="9">
    <source>
        <dbReference type="RuleBase" id="RU363032"/>
    </source>
</evidence>
<dbReference type="AlphaFoldDB" id="A0A179BB97"/>
<evidence type="ECO:0000256" key="1">
    <source>
        <dbReference type="ARBA" id="ARBA00004429"/>
    </source>
</evidence>
<feature type="transmembrane region" description="Helical" evidence="9">
    <location>
        <begin position="62"/>
        <end position="90"/>
    </location>
</feature>